<dbReference type="AlphaFoldDB" id="A0A1M6BAY7"/>
<protein>
    <submittedName>
        <fullName evidence="4">HDIG domain-containing protein</fullName>
    </submittedName>
</protein>
<dbReference type="Pfam" id="PF13487">
    <property type="entry name" value="HD_5"/>
    <property type="match status" value="1"/>
</dbReference>
<dbReference type="Gene3D" id="3.40.190.10">
    <property type="entry name" value="Periplasmic binding protein-like II"/>
    <property type="match status" value="4"/>
</dbReference>
<dbReference type="PANTHER" id="PTHR43155:SF2">
    <property type="entry name" value="CYCLIC DI-GMP PHOSPHODIESTERASE PA4108"/>
    <property type="match status" value="1"/>
</dbReference>
<gene>
    <name evidence="4" type="ORF">SAMN02745229_03114</name>
</gene>
<dbReference type="STRING" id="1121131.SAMN02745229_03114"/>
<dbReference type="SUPFAM" id="SSF109604">
    <property type="entry name" value="HD-domain/PDEase-like"/>
    <property type="match status" value="1"/>
</dbReference>
<sequence>MLQGVIKKENLIFLICLFIGICSLNVVPVHAKEKEVVRVGYYENEIFQEGASEGAVKSGYAYEYYRKLSEYTGWEYEYVYGTYNELYKQLVDGQIDLLAGIAMLDDRVGVIAYPDLAMGSELYSLIKHDTDDSISSNPASFEGKKIGILDSAMVNALSDYLFEQKVSADIITYDDYASLFEDFENSQLDIAAVEGSGTYSREGIEVLCSFGTTDYYLCVNINRPDLLFTLNQAQNLLAIEEPNYINSLRNKYFSGSVSSLAFSGSEKEWIAANKTLDVGYIEDFLPYCATDSEGNVTGVVKDVIPMILGALNLEDIEVTYHGYKSYDEMLSDMNSGAIDLAFPVEGSLFYSEENGIYQSSPLVSTNNELVYKGDYDSSSVKTLAVYMNSGLQYYYTIAAFPDAQLKFYDSVDACMEAVQKDEVDGTILNGLRAYNLLRNSKYHGLSATQLIGKDDLCFGIEIGNKGLLKLINRGLSVLDEDYVLNTASRYSDNLYKYGLKDFLKDNSEIGIAFLIIVFLIILVILVLQSERKIAKEKAQRFAIQKIFDQMIMAFAQMIDKKDEYTSGHSFRVAEYSRKLARKIGYSEALAQKVYNIALLHDIGKIAVPSRILHKPECLDDNEYSIVKEHASLGKEILQEIDSLPEIALGAGYHHEKYDGTGYPEGLKGEAIPKIAQIISVADAFDAMYSTRPYRKRMDLEDCLMEIRKGEGTQFNPELAEAFIELVHDGWLDKIDTDNDVLWW</sequence>
<feature type="domain" description="HD-GYP" evidence="3">
    <location>
        <begin position="543"/>
        <end position="738"/>
    </location>
</feature>
<dbReference type="PROSITE" id="PS51831">
    <property type="entry name" value="HD"/>
    <property type="match status" value="1"/>
</dbReference>
<dbReference type="Proteomes" id="UP000184278">
    <property type="component" value="Unassembled WGS sequence"/>
</dbReference>
<dbReference type="InterPro" id="IPR006675">
    <property type="entry name" value="HDIG_dom"/>
</dbReference>
<evidence type="ECO:0000259" key="2">
    <source>
        <dbReference type="PROSITE" id="PS51831"/>
    </source>
</evidence>
<dbReference type="Gene3D" id="1.10.3210.10">
    <property type="entry name" value="Hypothetical protein af1432"/>
    <property type="match status" value="1"/>
</dbReference>
<organism evidence="4 5">
    <name type="scientific">Butyrivibrio fibrisolvens DSM 3071</name>
    <dbReference type="NCBI Taxonomy" id="1121131"/>
    <lineage>
        <taxon>Bacteria</taxon>
        <taxon>Bacillati</taxon>
        <taxon>Bacillota</taxon>
        <taxon>Clostridia</taxon>
        <taxon>Lachnospirales</taxon>
        <taxon>Lachnospiraceae</taxon>
        <taxon>Butyrivibrio</taxon>
    </lineage>
</organism>
<name>A0A1M6BAY7_BUTFI</name>
<dbReference type="InterPro" id="IPR006674">
    <property type="entry name" value="HD_domain"/>
</dbReference>
<evidence type="ECO:0000313" key="4">
    <source>
        <dbReference type="EMBL" id="SHI45875.1"/>
    </source>
</evidence>
<feature type="domain" description="HD" evidence="2">
    <location>
        <begin position="565"/>
        <end position="687"/>
    </location>
</feature>
<dbReference type="InterPro" id="IPR037522">
    <property type="entry name" value="HD_GYP_dom"/>
</dbReference>
<keyword evidence="1" id="KW-0472">Membrane</keyword>
<evidence type="ECO:0000259" key="3">
    <source>
        <dbReference type="PROSITE" id="PS51832"/>
    </source>
</evidence>
<reference evidence="5" key="1">
    <citation type="submission" date="2016-11" db="EMBL/GenBank/DDBJ databases">
        <authorList>
            <person name="Varghese N."/>
            <person name="Submissions S."/>
        </authorList>
    </citation>
    <scope>NUCLEOTIDE SEQUENCE [LARGE SCALE GENOMIC DNA]</scope>
    <source>
        <strain evidence="5">DSM 3071</strain>
    </source>
</reference>
<accession>A0A1M6BAY7</accession>
<dbReference type="SMART" id="SM00471">
    <property type="entry name" value="HDc"/>
    <property type="match status" value="1"/>
</dbReference>
<evidence type="ECO:0000313" key="5">
    <source>
        <dbReference type="Proteomes" id="UP000184278"/>
    </source>
</evidence>
<dbReference type="InterPro" id="IPR001638">
    <property type="entry name" value="Solute-binding_3/MltF_N"/>
</dbReference>
<keyword evidence="5" id="KW-1185">Reference proteome</keyword>
<evidence type="ECO:0000256" key="1">
    <source>
        <dbReference type="SAM" id="Phobius"/>
    </source>
</evidence>
<dbReference type="NCBIfam" id="TIGR00277">
    <property type="entry name" value="HDIG"/>
    <property type="match status" value="1"/>
</dbReference>
<dbReference type="EMBL" id="FQXK01000030">
    <property type="protein sequence ID" value="SHI45875.1"/>
    <property type="molecule type" value="Genomic_DNA"/>
</dbReference>
<dbReference type="OrthoDB" id="9810305at2"/>
<dbReference type="PROSITE" id="PS51832">
    <property type="entry name" value="HD_GYP"/>
    <property type="match status" value="1"/>
</dbReference>
<feature type="transmembrane region" description="Helical" evidence="1">
    <location>
        <begin position="509"/>
        <end position="527"/>
    </location>
</feature>
<dbReference type="SUPFAM" id="SSF53850">
    <property type="entry name" value="Periplasmic binding protein-like II"/>
    <property type="match status" value="2"/>
</dbReference>
<keyword evidence="1" id="KW-1133">Transmembrane helix</keyword>
<dbReference type="InterPro" id="IPR003607">
    <property type="entry name" value="HD/PDEase_dom"/>
</dbReference>
<dbReference type="CDD" id="cd00077">
    <property type="entry name" value="HDc"/>
    <property type="match status" value="1"/>
</dbReference>
<dbReference type="SMART" id="SM00062">
    <property type="entry name" value="PBPb"/>
    <property type="match status" value="1"/>
</dbReference>
<keyword evidence="1" id="KW-0812">Transmembrane</keyword>
<proteinExistence type="predicted"/>
<dbReference type="PANTHER" id="PTHR43155">
    <property type="entry name" value="CYCLIC DI-GMP PHOSPHODIESTERASE PA4108-RELATED"/>
    <property type="match status" value="1"/>
</dbReference>